<keyword evidence="3" id="KW-0560">Oxidoreductase</keyword>
<protein>
    <recommendedName>
        <fullName evidence="6">Short chain dehydrogenase</fullName>
    </recommendedName>
</protein>
<evidence type="ECO:0000256" key="2">
    <source>
        <dbReference type="ARBA" id="ARBA00022857"/>
    </source>
</evidence>
<evidence type="ECO:0000313" key="5">
    <source>
        <dbReference type="Proteomes" id="UP001147747"/>
    </source>
</evidence>
<evidence type="ECO:0000256" key="1">
    <source>
        <dbReference type="ARBA" id="ARBA00006484"/>
    </source>
</evidence>
<dbReference type="AlphaFoldDB" id="A0A9W9VYG6"/>
<keyword evidence="2" id="KW-0521">NADP</keyword>
<comment type="caution">
    <text evidence="4">The sequence shown here is derived from an EMBL/GenBank/DDBJ whole genome shotgun (WGS) entry which is preliminary data.</text>
</comment>
<dbReference type="InterPro" id="IPR002347">
    <property type="entry name" value="SDR_fam"/>
</dbReference>
<dbReference type="GeneID" id="81370693"/>
<dbReference type="Pfam" id="PF13561">
    <property type="entry name" value="adh_short_C2"/>
    <property type="match status" value="1"/>
</dbReference>
<evidence type="ECO:0000313" key="4">
    <source>
        <dbReference type="EMBL" id="KAJ5391586.1"/>
    </source>
</evidence>
<evidence type="ECO:0000256" key="3">
    <source>
        <dbReference type="ARBA" id="ARBA00023002"/>
    </source>
</evidence>
<keyword evidence="5" id="KW-1185">Reference proteome</keyword>
<dbReference type="RefSeq" id="XP_056487264.1">
    <property type="nucleotide sequence ID" value="XM_056631713.1"/>
</dbReference>
<name>A0A9W9VYG6_9EURO</name>
<dbReference type="InterPro" id="IPR036291">
    <property type="entry name" value="NAD(P)-bd_dom_sf"/>
</dbReference>
<gene>
    <name evidence="4" type="ORF">N7509_007076</name>
</gene>
<dbReference type="Pfam" id="PF00106">
    <property type="entry name" value="adh_short"/>
    <property type="match status" value="1"/>
</dbReference>
<accession>A0A9W9VYG6</accession>
<dbReference type="OrthoDB" id="191139at2759"/>
<dbReference type="EMBL" id="JAPZBU010000008">
    <property type="protein sequence ID" value="KAJ5391586.1"/>
    <property type="molecule type" value="Genomic_DNA"/>
</dbReference>
<dbReference type="PANTHER" id="PTHR43490">
    <property type="entry name" value="(+)-NEOMENTHOL DEHYDROGENASE"/>
    <property type="match status" value="1"/>
</dbReference>
<reference evidence="4" key="1">
    <citation type="submission" date="2022-12" db="EMBL/GenBank/DDBJ databases">
        <authorList>
            <person name="Petersen C."/>
        </authorList>
    </citation>
    <scope>NUCLEOTIDE SEQUENCE</scope>
    <source>
        <strain evidence="4">IBT 29677</strain>
    </source>
</reference>
<evidence type="ECO:0008006" key="6">
    <source>
        <dbReference type="Google" id="ProtNLM"/>
    </source>
</evidence>
<dbReference type="SUPFAM" id="SSF51735">
    <property type="entry name" value="NAD(P)-binding Rossmann-fold domains"/>
    <property type="match status" value="1"/>
</dbReference>
<dbReference type="Proteomes" id="UP001147747">
    <property type="component" value="Unassembled WGS sequence"/>
</dbReference>
<dbReference type="Gene3D" id="3.40.50.720">
    <property type="entry name" value="NAD(P)-binding Rossmann-like Domain"/>
    <property type="match status" value="1"/>
</dbReference>
<dbReference type="PRINTS" id="PR00081">
    <property type="entry name" value="GDHRDH"/>
</dbReference>
<dbReference type="GO" id="GO:0016020">
    <property type="term" value="C:membrane"/>
    <property type="evidence" value="ECO:0007669"/>
    <property type="project" value="TreeGrafter"/>
</dbReference>
<organism evidence="4 5">
    <name type="scientific">Penicillium cosmopolitanum</name>
    <dbReference type="NCBI Taxonomy" id="1131564"/>
    <lineage>
        <taxon>Eukaryota</taxon>
        <taxon>Fungi</taxon>
        <taxon>Dikarya</taxon>
        <taxon>Ascomycota</taxon>
        <taxon>Pezizomycotina</taxon>
        <taxon>Eurotiomycetes</taxon>
        <taxon>Eurotiomycetidae</taxon>
        <taxon>Eurotiales</taxon>
        <taxon>Aspergillaceae</taxon>
        <taxon>Penicillium</taxon>
    </lineage>
</organism>
<comment type="similarity">
    <text evidence="1">Belongs to the short-chain dehydrogenases/reductases (SDR) family.</text>
</comment>
<proteinExistence type="inferred from homology"/>
<reference evidence="4" key="2">
    <citation type="journal article" date="2023" name="IMA Fungus">
        <title>Comparative genomic study of the Penicillium genus elucidates a diverse pangenome and 15 lateral gene transfer events.</title>
        <authorList>
            <person name="Petersen C."/>
            <person name="Sorensen T."/>
            <person name="Nielsen M.R."/>
            <person name="Sondergaard T.E."/>
            <person name="Sorensen J.L."/>
            <person name="Fitzpatrick D.A."/>
            <person name="Frisvad J.C."/>
            <person name="Nielsen K.L."/>
        </authorList>
    </citation>
    <scope>NUCLEOTIDE SEQUENCE</scope>
    <source>
        <strain evidence="4">IBT 29677</strain>
    </source>
</reference>
<dbReference type="PANTHER" id="PTHR43490:SF99">
    <property type="entry name" value="SHORT-CHAIN DEHYDROGENASE_REDUCTASE"/>
    <property type="match status" value="1"/>
</dbReference>
<sequence length="291" mass="31652">MASNTHQTIVFITGANQGIGLATAKQLLAYEDYYVLLGARDAERGSKAAAELDPTGQRVEAITIDVTDDDSIEEAVRQITSRHGRLDVLVNNAGINNELELFFKQAEEATKAKGEEQAPSTEKKLDLSIIRAQAQKLEQTKPQLATLRQLYRDAYEVNLFGAAMVTEACTPLLDKAAAGTARIVFVSSHTGSMGLRVDKNGPEWEKWSQPSFPIYRSSKAALNFLTLHYAAKFNEKGWKVNAASPNLTATNFSRGNGRPASESAVNIVRLATLSSDGDTGTYSDENGIVPW</sequence>
<dbReference type="GO" id="GO:0016491">
    <property type="term" value="F:oxidoreductase activity"/>
    <property type="evidence" value="ECO:0007669"/>
    <property type="project" value="UniProtKB-KW"/>
</dbReference>